<reference evidence="3 4" key="2">
    <citation type="submission" date="2011-10" db="EMBL/GenBank/DDBJ databases">
        <title>The Genome Sequence of Simonsiella muelleri ATCC 29453.</title>
        <authorList>
            <consortium name="The Broad Institute Genome Sequencing Platform"/>
            <consortium name="The Broad Institute Genome Sequencing Center for Infectious Disease"/>
            <person name="Earl A."/>
            <person name="Ward D."/>
            <person name="Feldgarden M."/>
            <person name="Gevers D."/>
            <person name="Izard J."/>
            <person name="Baranova O.V."/>
            <person name="Blanton J.M."/>
            <person name="Tanner A.C."/>
            <person name="Dewhirst F."/>
            <person name="Young S.K."/>
            <person name="Zeng Q."/>
            <person name="Gargeya S."/>
            <person name="Fitzgerald M."/>
            <person name="Haas B."/>
            <person name="Abouelleil A."/>
            <person name="Alvarado L."/>
            <person name="Arachchi H.M."/>
            <person name="Berlin A."/>
            <person name="Brown A."/>
            <person name="Chapman S.B."/>
            <person name="Chen Z."/>
            <person name="Dunbar C."/>
            <person name="Freedman E."/>
            <person name="Gearin G."/>
            <person name="Goldberg J."/>
            <person name="Griggs A."/>
            <person name="Gujja S."/>
            <person name="Heiman D."/>
            <person name="Howarth C."/>
            <person name="Larson L."/>
            <person name="Lui A."/>
            <person name="MacDonald P.J.P."/>
            <person name="Montmayeur A."/>
            <person name="Murphy C."/>
            <person name="Neiman D."/>
            <person name="Pearson M."/>
            <person name="Priest M."/>
            <person name="Roberts A."/>
            <person name="Saif S."/>
            <person name="Shea T."/>
            <person name="Shenoy N."/>
            <person name="Sisk P."/>
            <person name="Stolte C."/>
            <person name="Sykes S."/>
            <person name="Wortman J."/>
            <person name="Nusbaum C."/>
            <person name="Birren B."/>
        </authorList>
    </citation>
    <scope>NUCLEOTIDE SEQUENCE [LARGE SCALE GENOMIC DNA]</scope>
    <source>
        <strain evidence="3 4">ATCC 29453</strain>
    </source>
</reference>
<accession>V9HB49</accession>
<feature type="signal peptide" evidence="2">
    <location>
        <begin position="1"/>
        <end position="20"/>
    </location>
</feature>
<comment type="caution">
    <text evidence="3">The sequence shown here is derived from an EMBL/GenBank/DDBJ whole genome shotgun (WGS) entry which is preliminary data.</text>
</comment>
<keyword evidence="2" id="KW-0732">Signal</keyword>
<dbReference type="RefSeq" id="WP_002642781.1">
    <property type="nucleotide sequence ID" value="NZ_CP019448.1"/>
</dbReference>
<gene>
    <name evidence="3" type="ORF">HMPREF9021_01810</name>
</gene>
<dbReference type="AlphaFoldDB" id="V9HB49"/>
<dbReference type="HOGENOM" id="CLU_2425309_0_0_4"/>
<name>V9HB49_9NEIS</name>
<feature type="transmembrane region" description="Helical" evidence="1">
    <location>
        <begin position="39"/>
        <end position="59"/>
    </location>
</feature>
<feature type="transmembrane region" description="Helical" evidence="1">
    <location>
        <begin position="68"/>
        <end position="89"/>
    </location>
</feature>
<dbReference type="Proteomes" id="UP000017813">
    <property type="component" value="Unassembled WGS sequence"/>
</dbReference>
<evidence type="ECO:0000256" key="2">
    <source>
        <dbReference type="SAM" id="SignalP"/>
    </source>
</evidence>
<organism evidence="3 4">
    <name type="scientific">Simonsiella muelleri ATCC 29453</name>
    <dbReference type="NCBI Taxonomy" id="641147"/>
    <lineage>
        <taxon>Bacteria</taxon>
        <taxon>Pseudomonadati</taxon>
        <taxon>Pseudomonadota</taxon>
        <taxon>Betaproteobacteria</taxon>
        <taxon>Neisseriales</taxon>
        <taxon>Neisseriaceae</taxon>
        <taxon>Simonsiella</taxon>
    </lineage>
</organism>
<evidence type="ECO:0000313" key="3">
    <source>
        <dbReference type="EMBL" id="EFG30313.1"/>
    </source>
</evidence>
<sequence length="91" mass="10383">MKTKIATVITIAMLSAPVMAQQNLNSLDSQVFANQNIKAVEIFLGLIIIPIDFVIYLIIKKYFPKNGLMIFIQTFTLSLINFLLLKYILKF</sequence>
<reference evidence="3 4" key="1">
    <citation type="submission" date="2010-03" db="EMBL/GenBank/DDBJ databases">
        <authorList>
            <consortium name="The Broad Institute Genome Sequencing Platform"/>
            <person name="Ward D."/>
            <person name="Earl A."/>
            <person name="Feldgarden M."/>
            <person name="Gevers D."/>
            <person name="Young S."/>
            <person name="Zeng Q."/>
            <person name="Koehrsen M."/>
            <person name="Alvarado L."/>
            <person name="Berlin A.M."/>
            <person name="Borenstein D."/>
            <person name="Chapman S.B."/>
            <person name="Chen Z."/>
            <person name="Engels R."/>
            <person name="Freedman E."/>
            <person name="Gellesch M."/>
            <person name="Goldberg J."/>
            <person name="Griggs A."/>
            <person name="Gujja S."/>
            <person name="Heilman E.R."/>
            <person name="Heiman D.I."/>
            <person name="Hepburn T.A."/>
            <person name="Howarth C."/>
            <person name="Jen D."/>
            <person name="Larson L."/>
            <person name="Mehta T."/>
            <person name="Park D."/>
            <person name="Pearson M."/>
            <person name="Richards J."/>
            <person name="Roberts A."/>
            <person name="Saif S."/>
            <person name="Shea T.D."/>
            <person name="Shenoy N."/>
            <person name="Sisk P."/>
            <person name="Stolte C."/>
            <person name="Sykes S.N."/>
            <person name="Walk T."/>
            <person name="White J."/>
            <person name="Yandava C."/>
            <person name="Izard J."/>
            <person name="Baranova O.V."/>
            <person name="Blanton J.M."/>
            <person name="Tanner A.C."/>
            <person name="Dewhirst F."/>
            <person name="Haas B."/>
            <person name="Nusbaum C."/>
            <person name="Birren B."/>
        </authorList>
    </citation>
    <scope>NUCLEOTIDE SEQUENCE [LARGE SCALE GENOMIC DNA]</scope>
    <source>
        <strain evidence="3 4">ATCC 29453</strain>
    </source>
</reference>
<dbReference type="EMBL" id="ADCY02000053">
    <property type="protein sequence ID" value="EFG30313.1"/>
    <property type="molecule type" value="Genomic_DNA"/>
</dbReference>
<keyword evidence="1" id="KW-1133">Transmembrane helix</keyword>
<keyword evidence="1" id="KW-0812">Transmembrane</keyword>
<dbReference type="STRING" id="641147.HMPREF9021_01810"/>
<evidence type="ECO:0000256" key="1">
    <source>
        <dbReference type="SAM" id="Phobius"/>
    </source>
</evidence>
<keyword evidence="1" id="KW-0472">Membrane</keyword>
<protein>
    <submittedName>
        <fullName evidence="3">Uncharacterized protein</fullName>
    </submittedName>
</protein>
<proteinExistence type="predicted"/>
<keyword evidence="4" id="KW-1185">Reference proteome</keyword>
<feature type="chain" id="PRO_5004777325" evidence="2">
    <location>
        <begin position="21"/>
        <end position="91"/>
    </location>
</feature>
<evidence type="ECO:0000313" key="4">
    <source>
        <dbReference type="Proteomes" id="UP000017813"/>
    </source>
</evidence>